<feature type="region of interest" description="Disordered" evidence="1">
    <location>
        <begin position="1"/>
        <end position="20"/>
    </location>
</feature>
<evidence type="ECO:0000256" key="1">
    <source>
        <dbReference type="SAM" id="MobiDB-lite"/>
    </source>
</evidence>
<feature type="region of interest" description="Disordered" evidence="1">
    <location>
        <begin position="30"/>
        <end position="77"/>
    </location>
</feature>
<dbReference type="SUPFAM" id="SSF49842">
    <property type="entry name" value="TNF-like"/>
    <property type="match status" value="1"/>
</dbReference>
<feature type="compositionally biased region" description="Basic and acidic residues" evidence="1">
    <location>
        <begin position="1"/>
        <end position="13"/>
    </location>
</feature>
<proteinExistence type="predicted"/>
<protein>
    <submittedName>
        <fullName evidence="2">Uncharacterized protein</fullName>
    </submittedName>
</protein>
<name>A0A8S5M3E4_9CAUD</name>
<dbReference type="InterPro" id="IPR008983">
    <property type="entry name" value="Tumour_necrosis_fac-like_dom"/>
</dbReference>
<reference evidence="2" key="1">
    <citation type="journal article" date="2021" name="Proc. Natl. Acad. Sci. U.S.A.">
        <title>A Catalog of Tens of Thousands of Viruses from Human Metagenomes Reveals Hidden Associations with Chronic Diseases.</title>
        <authorList>
            <person name="Tisza M.J."/>
            <person name="Buck C.B."/>
        </authorList>
    </citation>
    <scope>NUCLEOTIDE SEQUENCE</scope>
    <source>
        <strain evidence="2">Ctz7e2</strain>
    </source>
</reference>
<sequence length="530" mass="56361">MEPGKDDKVEHLGHAGRTLKAAMDDAVNAKRAADEVRERARKAQNAAENALKEAGKALTLGQSNRKPEVSPTEPADPVKGMIWYQTRGEDGAIIGAKVWDGEKWLPLPIVAERVLVPGSVGNVSLQDGAVTARTITASEELSAKVAAFLQVTTEMLTAGNATITGKAVVGDLIGNRLIGGEISLLDSEPAPQKQVQSFDDGSPHGWYTGDTRKTLRIGDGAMTITLTGDLPNPKGENISFQMAMHRGAFGPSNAASPIVLTATVTPSWSGTARLRAVTNEGQFIDAQADCEPGQKITLTLTIPEGQFLSQAANANLSLSGTTTTTLLAGTNLAVDEVRADWRILRGSGLRIHRTPQGVAQITITDQEGGTSVLDTKGVSYTPPGGGETWTDTWATFVRPPLASFISDGNPRKLTLDKWTRCALVGNLMLRGGITMVNSFLIVPRDGYYRIDAGLFLRDDWHTTGGVAASINTDINAGVSALQTLSNGQWTSIRCSGIRRLKAGDQISVHGYANKELSTSTYELSVQYVSA</sequence>
<evidence type="ECO:0000313" key="2">
    <source>
        <dbReference type="EMBL" id="DAD76841.1"/>
    </source>
</evidence>
<organism evidence="2">
    <name type="scientific">Siphoviridae sp. ctz7e2</name>
    <dbReference type="NCBI Taxonomy" id="2826526"/>
    <lineage>
        <taxon>Viruses</taxon>
        <taxon>Duplodnaviria</taxon>
        <taxon>Heunggongvirae</taxon>
        <taxon>Uroviricota</taxon>
        <taxon>Caudoviricetes</taxon>
    </lineage>
</organism>
<dbReference type="EMBL" id="BK014810">
    <property type="protein sequence ID" value="DAD76841.1"/>
    <property type="molecule type" value="Genomic_DNA"/>
</dbReference>
<accession>A0A8S5M3E4</accession>